<name>A0A9P6ECU0_9AGAR</name>
<gene>
    <name evidence="1" type="ORF">CPB83DRAFT_430051</name>
</gene>
<reference evidence="1" key="1">
    <citation type="submission" date="2020-11" db="EMBL/GenBank/DDBJ databases">
        <authorList>
            <consortium name="DOE Joint Genome Institute"/>
            <person name="Ahrendt S."/>
            <person name="Riley R."/>
            <person name="Andreopoulos W."/>
            <person name="Labutti K."/>
            <person name="Pangilinan J."/>
            <person name="Ruiz-Duenas F.J."/>
            <person name="Barrasa J.M."/>
            <person name="Sanchez-Garcia M."/>
            <person name="Camarero S."/>
            <person name="Miyauchi S."/>
            <person name="Serrano A."/>
            <person name="Linde D."/>
            <person name="Babiker R."/>
            <person name="Drula E."/>
            <person name="Ayuso-Fernandez I."/>
            <person name="Pacheco R."/>
            <person name="Padilla G."/>
            <person name="Ferreira P."/>
            <person name="Barriuso J."/>
            <person name="Kellner H."/>
            <person name="Castanera R."/>
            <person name="Alfaro M."/>
            <person name="Ramirez L."/>
            <person name="Pisabarro A.G."/>
            <person name="Kuo A."/>
            <person name="Tritt A."/>
            <person name="Lipzen A."/>
            <person name="He G."/>
            <person name="Yan M."/>
            <person name="Ng V."/>
            <person name="Cullen D."/>
            <person name="Martin F."/>
            <person name="Rosso M.-N."/>
            <person name="Henrissat B."/>
            <person name="Hibbett D."/>
            <person name="Martinez A.T."/>
            <person name="Grigoriev I.V."/>
        </authorList>
    </citation>
    <scope>NUCLEOTIDE SEQUENCE</scope>
    <source>
        <strain evidence="1">CBS 506.95</strain>
    </source>
</reference>
<organism evidence="1 2">
    <name type="scientific">Crepidotus variabilis</name>
    <dbReference type="NCBI Taxonomy" id="179855"/>
    <lineage>
        <taxon>Eukaryota</taxon>
        <taxon>Fungi</taxon>
        <taxon>Dikarya</taxon>
        <taxon>Basidiomycota</taxon>
        <taxon>Agaricomycotina</taxon>
        <taxon>Agaricomycetes</taxon>
        <taxon>Agaricomycetidae</taxon>
        <taxon>Agaricales</taxon>
        <taxon>Agaricineae</taxon>
        <taxon>Crepidotaceae</taxon>
        <taxon>Crepidotus</taxon>
    </lineage>
</organism>
<comment type="caution">
    <text evidence="1">The sequence shown here is derived from an EMBL/GenBank/DDBJ whole genome shotgun (WGS) entry which is preliminary data.</text>
</comment>
<sequence length="104" mass="11720">MNRGSRRSKRLKIQPEVKVRGQNVKMVTVRIPSMRQSMSGTLVSQSPQDAWFRNPCPRVIDATIVNYSENTICPKLARCIVMLPANHQVCSAPVLQIFGALLWV</sequence>
<dbReference type="Proteomes" id="UP000807306">
    <property type="component" value="Unassembled WGS sequence"/>
</dbReference>
<accession>A0A9P6ECU0</accession>
<protein>
    <submittedName>
        <fullName evidence="1">Uncharacterized protein</fullName>
    </submittedName>
</protein>
<keyword evidence="2" id="KW-1185">Reference proteome</keyword>
<evidence type="ECO:0000313" key="2">
    <source>
        <dbReference type="Proteomes" id="UP000807306"/>
    </source>
</evidence>
<evidence type="ECO:0000313" key="1">
    <source>
        <dbReference type="EMBL" id="KAF9527078.1"/>
    </source>
</evidence>
<proteinExistence type="predicted"/>
<dbReference type="EMBL" id="MU157864">
    <property type="protein sequence ID" value="KAF9527078.1"/>
    <property type="molecule type" value="Genomic_DNA"/>
</dbReference>
<dbReference type="AlphaFoldDB" id="A0A9P6ECU0"/>